<comment type="caution">
    <text evidence="7">The sequence shown here is derived from an EMBL/GenBank/DDBJ whole genome shotgun (WGS) entry which is preliminary data.</text>
</comment>
<feature type="chain" id="PRO_5025639418" description="Cytochrome c domain-containing protein" evidence="5">
    <location>
        <begin position="21"/>
        <end position="735"/>
    </location>
</feature>
<feature type="signal peptide" evidence="5">
    <location>
        <begin position="1"/>
        <end position="20"/>
    </location>
</feature>
<dbReference type="GO" id="GO:0046872">
    <property type="term" value="F:metal ion binding"/>
    <property type="evidence" value="ECO:0007669"/>
    <property type="project" value="UniProtKB-KW"/>
</dbReference>
<evidence type="ECO:0000256" key="4">
    <source>
        <dbReference type="SAM" id="MobiDB-lite"/>
    </source>
</evidence>
<evidence type="ECO:0000256" key="1">
    <source>
        <dbReference type="ARBA" id="ARBA00022723"/>
    </source>
</evidence>
<keyword evidence="3" id="KW-0349">Heme</keyword>
<evidence type="ECO:0000313" key="8">
    <source>
        <dbReference type="Proteomes" id="UP000474757"/>
    </source>
</evidence>
<dbReference type="PROSITE" id="PS51007">
    <property type="entry name" value="CYTC"/>
    <property type="match status" value="1"/>
</dbReference>
<proteinExistence type="predicted"/>
<name>A0A6B2JLT8_9RHOB</name>
<dbReference type="InterPro" id="IPR009056">
    <property type="entry name" value="Cyt_c-like_dom"/>
</dbReference>
<dbReference type="EMBL" id="JAAGAB010000004">
    <property type="protein sequence ID" value="NDV02533.1"/>
    <property type="molecule type" value="Genomic_DNA"/>
</dbReference>
<keyword evidence="8" id="KW-1185">Reference proteome</keyword>
<reference evidence="7 8" key="1">
    <citation type="submission" date="2020-02" db="EMBL/GenBank/DDBJ databases">
        <title>Pseudoroseicyclus tamarix, sp. nov., isolated from offshore sediment of a Tamarix chinensis forest.</title>
        <authorList>
            <person name="Gai Y."/>
        </authorList>
    </citation>
    <scope>NUCLEOTIDE SEQUENCE [LARGE SCALE GENOMIC DNA]</scope>
    <source>
        <strain evidence="7 8">CLL3-39</strain>
    </source>
</reference>
<evidence type="ECO:0000313" key="7">
    <source>
        <dbReference type="EMBL" id="NDV02533.1"/>
    </source>
</evidence>
<dbReference type="GO" id="GO:0009055">
    <property type="term" value="F:electron transfer activity"/>
    <property type="evidence" value="ECO:0007669"/>
    <property type="project" value="InterPro"/>
</dbReference>
<gene>
    <name evidence="7" type="ORF">GZA08_16305</name>
</gene>
<dbReference type="Proteomes" id="UP000474757">
    <property type="component" value="Unassembled WGS sequence"/>
</dbReference>
<sequence length="735" mass="78081">MIGRLLLALALALCAGPLAAQSVTMRSGEHPTFTRLVLAVPPGRDWRLGRSDEGYLLDLGRGVSFDSSGVFERIPRDRLAALEDRGNGVLELELACETCHATLFRWREDRLVLDIRDGPAPAGSPAERPLTLAGTPPPPPVEEEEEAAPDATLPIVVPPAEEEEPLLPFAPAMTDPDMTRVAEMEADILQSLSRAATLGLIELQPGLEDVPEPVLAPSDPPEDAPEGMVPGEPGVDFRTSLDRDRAVAPPHDSCLPDSYFDMASWVPEEAEFATEIGPRRVALTGEFDRVTPGAAEDLARGYLYYGFGAEARDALALDSDPSVEHRVLTALAAIVDGLAPPSGILNGQQGCNARVSLWAALAAGSVEGLGEEGRSAVMLAYRTLPPPLQGHLGARLAQLFIEAEDSYTAESLINLSRPAVTGDTPESRLTETEVTRVTDGPEAALAELDYLLDDSTTLNTETLLRAIELTLELGRVPGDREISLARALRFERRGTEDELRLADAEIRALTAAGRQEAALELAADDRHPLSYARRGELNDAAVASIAEAAEDSRFLEQAMAPLPHGLMAPTENAIAARLLSLGFPERAEELLAGEASGASMRERRYLRAEAALLRGDPDGVVTALAGMRDPRAQALIARAEAEAGDYAAALAAQAEPEAETLWRAGAWDQLAGQAEDPLLAEAAAGALTPSALPEDTTPLAGRAALLAEAEETRAMVEELLGRFPVAEEDGAPAAD</sequence>
<dbReference type="AlphaFoldDB" id="A0A6B2JLT8"/>
<evidence type="ECO:0000256" key="5">
    <source>
        <dbReference type="SAM" id="SignalP"/>
    </source>
</evidence>
<dbReference type="RefSeq" id="WP_163895603.1">
    <property type="nucleotide sequence ID" value="NZ_JAAFYS010000004.1"/>
</dbReference>
<protein>
    <recommendedName>
        <fullName evidence="6">Cytochrome c domain-containing protein</fullName>
    </recommendedName>
</protein>
<dbReference type="GO" id="GO:0020037">
    <property type="term" value="F:heme binding"/>
    <property type="evidence" value="ECO:0007669"/>
    <property type="project" value="InterPro"/>
</dbReference>
<evidence type="ECO:0000256" key="2">
    <source>
        <dbReference type="ARBA" id="ARBA00023004"/>
    </source>
</evidence>
<accession>A0A6B2JLT8</accession>
<keyword evidence="2 3" id="KW-0408">Iron</keyword>
<feature type="region of interest" description="Disordered" evidence="4">
    <location>
        <begin position="117"/>
        <end position="149"/>
    </location>
</feature>
<keyword evidence="1 3" id="KW-0479">Metal-binding</keyword>
<feature type="domain" description="Cytochrome c" evidence="6">
    <location>
        <begin position="81"/>
        <end position="189"/>
    </location>
</feature>
<organism evidence="7 8">
    <name type="scientific">Pseudoroseicyclus tamaricis</name>
    <dbReference type="NCBI Taxonomy" id="2705421"/>
    <lineage>
        <taxon>Bacteria</taxon>
        <taxon>Pseudomonadati</taxon>
        <taxon>Pseudomonadota</taxon>
        <taxon>Alphaproteobacteria</taxon>
        <taxon>Rhodobacterales</taxon>
        <taxon>Paracoccaceae</taxon>
        <taxon>Pseudoroseicyclus</taxon>
    </lineage>
</organism>
<evidence type="ECO:0000259" key="6">
    <source>
        <dbReference type="PROSITE" id="PS51007"/>
    </source>
</evidence>
<keyword evidence="5" id="KW-0732">Signal</keyword>
<evidence type="ECO:0000256" key="3">
    <source>
        <dbReference type="PROSITE-ProRule" id="PRU00433"/>
    </source>
</evidence>